<feature type="coiled-coil region" evidence="1">
    <location>
        <begin position="286"/>
        <end position="343"/>
    </location>
</feature>
<feature type="compositionally biased region" description="Basic and acidic residues" evidence="2">
    <location>
        <begin position="748"/>
        <end position="760"/>
    </location>
</feature>
<gene>
    <name evidence="3" type="primary">106081517</name>
</gene>
<dbReference type="AlphaFoldDB" id="A0A1I8QAV4"/>
<sequence>MTETSVLSSDIKAVVDLSKSRYGHMILECSQPFFVTIYHLLPKVCKFITYVVLFAYPFSERRFSAYQLEALDSTDEDSSSGREDSYPPSPNGYPQQQPPQFGPYLGVNGQVPHESRSRTKTKKPRSKSLQPQSNIVPWRKASRPLRGRSLGKSPFLPGFKPEPIKSWTEEQIDLKPAQIEKKVIPKTEVAKVVLKSIKSQRDQGLLSLGATLDKIIEGKTDNEAIPWITMRDKLRQVETVQRQLEKFELDEVYLRDFELPIVTDAQQPQQATHEQVQRDREIQRLKSMESIEINEMTQEMEKLLDKQYKMPRVKGEDIPWQEMRKYLKKVQREHKQIEKFKIEEVDLHHLTAEELIAHQANLEAAQAAGVMWIDDDTRAAVQRYIQQRDEMQKMVEIQDIQKQHFTSTEQSSTFIEQTMRTQIDERTKMTQHHITQDITQQQQYVSVEDTKLMSFEQREHQRLTRLAKEQQSMHWRHPREPQQFVQVEDAQFLSLQERQDTEEQSLIQPQPVMWERGKKKPQQPVPKTYEELHDELVEGVPQTPKPEELVPVMWERGKKKTQQVTQLQQTQQSTKTYEEAVDQLVEEQKSQPVEQLQPVMWERGKKKPKPQQQQPVEQQQPQKGYEEAVDVLPEEPKLQEQPQPVMWERGKKKAAKQPQEQPIKTYEEAVDELPEEPKTQETPQPVMWERGKKKKQQELSEITQVTEEKVLEEKVVEEVKKKTTIKAIPQQPEEKIGQMQLKPTPRPKPKEKPTKEEIHLKPVKRTQTATTEDIQEQPQKSYEEATDELVEEPQPQQPEELKPVLWERGKKKKPQKLQKPAVEE</sequence>
<dbReference type="EnsemblMetazoa" id="SCAU015471-RA">
    <property type="protein sequence ID" value="SCAU015471-PA"/>
    <property type="gene ID" value="SCAU015471"/>
</dbReference>
<evidence type="ECO:0000313" key="3">
    <source>
        <dbReference type="EnsemblMetazoa" id="SCAU015471-PA"/>
    </source>
</evidence>
<feature type="region of interest" description="Disordered" evidence="2">
    <location>
        <begin position="72"/>
        <end position="155"/>
    </location>
</feature>
<feature type="compositionally biased region" description="Pro residues" evidence="2">
    <location>
        <begin position="87"/>
        <end position="101"/>
    </location>
</feature>
<reference evidence="3" key="1">
    <citation type="submission" date="2020-05" db="UniProtKB">
        <authorList>
            <consortium name="EnsemblMetazoa"/>
        </authorList>
    </citation>
    <scope>IDENTIFICATION</scope>
    <source>
        <strain evidence="3">USDA</strain>
    </source>
</reference>
<evidence type="ECO:0000256" key="1">
    <source>
        <dbReference type="SAM" id="Coils"/>
    </source>
</evidence>
<organism evidence="3 4">
    <name type="scientific">Stomoxys calcitrans</name>
    <name type="common">Stable fly</name>
    <name type="synonym">Conops calcitrans</name>
    <dbReference type="NCBI Taxonomy" id="35570"/>
    <lineage>
        <taxon>Eukaryota</taxon>
        <taxon>Metazoa</taxon>
        <taxon>Ecdysozoa</taxon>
        <taxon>Arthropoda</taxon>
        <taxon>Hexapoda</taxon>
        <taxon>Insecta</taxon>
        <taxon>Pterygota</taxon>
        <taxon>Neoptera</taxon>
        <taxon>Endopterygota</taxon>
        <taxon>Diptera</taxon>
        <taxon>Brachycera</taxon>
        <taxon>Muscomorpha</taxon>
        <taxon>Muscoidea</taxon>
        <taxon>Muscidae</taxon>
        <taxon>Stomoxys</taxon>
    </lineage>
</organism>
<keyword evidence="4" id="KW-1185">Reference proteome</keyword>
<feature type="compositionally biased region" description="Polar residues" evidence="2">
    <location>
        <begin position="765"/>
        <end position="780"/>
    </location>
</feature>
<feature type="compositionally biased region" description="Low complexity" evidence="2">
    <location>
        <begin position="610"/>
        <end position="623"/>
    </location>
</feature>
<feature type="region of interest" description="Disordered" evidence="2">
    <location>
        <begin position="716"/>
        <end position="824"/>
    </location>
</feature>
<evidence type="ECO:0008006" key="5">
    <source>
        <dbReference type="Google" id="ProtNLM"/>
    </source>
</evidence>
<dbReference type="Proteomes" id="UP000095300">
    <property type="component" value="Unassembled WGS sequence"/>
</dbReference>
<protein>
    <recommendedName>
        <fullName evidence="5">Titin-like</fullName>
    </recommendedName>
</protein>
<accession>A0A1I8QAV4</accession>
<evidence type="ECO:0000313" key="4">
    <source>
        <dbReference type="Proteomes" id="UP000095300"/>
    </source>
</evidence>
<feature type="region of interest" description="Disordered" evidence="2">
    <location>
        <begin position="586"/>
        <end position="704"/>
    </location>
</feature>
<proteinExistence type="predicted"/>
<evidence type="ECO:0000256" key="2">
    <source>
        <dbReference type="SAM" id="MobiDB-lite"/>
    </source>
</evidence>
<feature type="compositionally biased region" description="Basic and acidic residues" evidence="2">
    <location>
        <begin position="799"/>
        <end position="808"/>
    </location>
</feature>
<keyword evidence="1" id="KW-0175">Coiled coil</keyword>
<dbReference type="VEuPathDB" id="VectorBase:SCAU015471"/>
<name>A0A1I8QAV4_STOCA</name>